<evidence type="ECO:0000313" key="1">
    <source>
        <dbReference type="EMBL" id="MBD0776454.1"/>
    </source>
</evidence>
<dbReference type="EMBL" id="JABTCF010000001">
    <property type="protein sequence ID" value="MBD0776454.1"/>
    <property type="molecule type" value="Genomic_DNA"/>
</dbReference>
<comment type="caution">
    <text evidence="1">The sequence shown here is derived from an EMBL/GenBank/DDBJ whole genome shotgun (WGS) entry which is preliminary data.</text>
</comment>
<proteinExistence type="predicted"/>
<dbReference type="Proteomes" id="UP001166021">
    <property type="component" value="Unassembled WGS sequence"/>
</dbReference>
<evidence type="ECO:0000313" key="2">
    <source>
        <dbReference type="Proteomes" id="UP001166021"/>
    </source>
</evidence>
<keyword evidence="2" id="KW-1185">Reference proteome</keyword>
<reference evidence="1" key="1">
    <citation type="submission" date="2020-05" db="EMBL/GenBank/DDBJ databases">
        <title>The draft genome sequence of Maribacter sp. ANRC-HE7.</title>
        <authorList>
            <person name="Mu L."/>
        </authorList>
    </citation>
    <scope>NUCLEOTIDE SEQUENCE</scope>
    <source>
        <strain evidence="1">ANRC-HE7</strain>
    </source>
</reference>
<accession>A0ABR7UVI1</accession>
<dbReference type="RefSeq" id="WP_188242001.1">
    <property type="nucleotide sequence ID" value="NZ_JABTCF010000001.1"/>
</dbReference>
<organism evidence="1 2">
    <name type="scientific">Maribacter aquimaris</name>
    <dbReference type="NCBI Taxonomy" id="2737171"/>
    <lineage>
        <taxon>Bacteria</taxon>
        <taxon>Pseudomonadati</taxon>
        <taxon>Bacteroidota</taxon>
        <taxon>Flavobacteriia</taxon>
        <taxon>Flavobacteriales</taxon>
        <taxon>Flavobacteriaceae</taxon>
        <taxon>Maribacter</taxon>
    </lineage>
</organism>
<gene>
    <name evidence="1" type="ORF">HPE56_01505</name>
</gene>
<protein>
    <submittedName>
        <fullName evidence="1">Uncharacterized protein</fullName>
    </submittedName>
</protein>
<sequence length="235" mass="26286">MIKKLLKIGLVLSIIFLVGAFAIYLIYNEPVPIGQPGAQADALAHKMVNAVNGKAYSHTRYIEWSFRDGKHRYKWDKELGKVSVTWDETTVNLNLNNPQKSQVTKAGEVISDMKKRKSTIEKSISMFNNDSFWLVAPFKVFDKGVVRSLVNMDDGSEALLVSYTSGGSTPGDSYLWELQPNGFPKSFKMWVSIIPLGGMKATWDDWQLTESGAFLPKTHQLGPMTIDMGNVKGYN</sequence>
<name>A0ABR7UVI1_9FLAO</name>